<proteinExistence type="predicted"/>
<dbReference type="InterPro" id="IPR006949">
    <property type="entry name" value="Barrel_Baseplate_J-like"/>
</dbReference>
<sequence>MTKAPTLHDLVAFDTGGHDPAAIAPQSFLVSSSGAVTYSGGTLTIPAQVAVLRGNTFNIAQQTLTPTTPSLTLATIDSGTVTLVQTAQILSKFNVTVSNASGNAVSGSLTVNGLDERGYVLSDVVTIASVANGNSATTASNKYLASITGIAPISGTLGNPGVTITLTEKQFRNHLKINSSGTVVYASDNTYAADEVKLATFEVVSTGILSVQDWRLLGAIPKAQRVGSEIVDWSGGTAEGPPSWLGNCIYVAAETLDGHLIISGNGGLISEWDGQTFITTLTCPGLVLADNITAICNVGLNIYGHEIIFFGTSTGKIIRWDRTSNSYGSIRGTPPSNVNKMVKASGSANAWVMGSLGFIGFLSESGSSASLASYTSNASFSAGGDAIYDGVYTDRHLYAVGGSATGLKFHSFNLDTFQGSKLGSYLPGTTAQLGGSGSSTAIFGIGFDPTSRKLLLAGFGASLYIAEWDTTQQYATGSLQFTTSSATTIPAGTVVSSGMMQYQTTETAVVGSAATITVPAIAQTAGFAALAAVSTVTTLVSAVANVTAVTNPTPFGMGRLIASGGSEDLPNGLLSSTPLAVAWSGTQWLIAMQGGDVLSFDGTRLTRLTDRFSFKGRATGILKTTRCTWLFGDEGRLFSMPH</sequence>
<dbReference type="InterPro" id="IPR036322">
    <property type="entry name" value="WD40_repeat_dom_sf"/>
</dbReference>
<name>A0ABW0MCA5_9BURK</name>
<reference evidence="3" key="1">
    <citation type="journal article" date="2019" name="Int. J. Syst. Evol. Microbiol.">
        <title>The Global Catalogue of Microorganisms (GCM) 10K type strain sequencing project: providing services to taxonomists for standard genome sequencing and annotation.</title>
        <authorList>
            <consortium name="The Broad Institute Genomics Platform"/>
            <consortium name="The Broad Institute Genome Sequencing Center for Infectious Disease"/>
            <person name="Wu L."/>
            <person name="Ma J."/>
        </authorList>
    </citation>
    <scope>NUCLEOTIDE SEQUENCE [LARGE SCALE GENOMIC DNA]</scope>
    <source>
        <strain evidence="3">JCM 17066</strain>
    </source>
</reference>
<gene>
    <name evidence="2" type="ORF">ACFPM8_12130</name>
</gene>
<dbReference type="Pfam" id="PF04865">
    <property type="entry name" value="Baseplate_J"/>
    <property type="match status" value="1"/>
</dbReference>
<keyword evidence="3" id="KW-1185">Reference proteome</keyword>
<feature type="domain" description="Baseplate protein J-like barrel" evidence="1">
    <location>
        <begin position="479"/>
        <end position="556"/>
    </location>
</feature>
<organism evidence="2 3">
    <name type="scientific">Paraherbaspirillum soli</name>
    <dbReference type="NCBI Taxonomy" id="631222"/>
    <lineage>
        <taxon>Bacteria</taxon>
        <taxon>Pseudomonadati</taxon>
        <taxon>Pseudomonadota</taxon>
        <taxon>Betaproteobacteria</taxon>
        <taxon>Burkholderiales</taxon>
        <taxon>Oxalobacteraceae</taxon>
        <taxon>Paraherbaspirillum</taxon>
    </lineage>
</organism>
<evidence type="ECO:0000313" key="3">
    <source>
        <dbReference type="Proteomes" id="UP001596045"/>
    </source>
</evidence>
<dbReference type="EMBL" id="JBHSMT010000022">
    <property type="protein sequence ID" value="MFC5474702.1"/>
    <property type="molecule type" value="Genomic_DNA"/>
</dbReference>
<dbReference type="RefSeq" id="WP_378997813.1">
    <property type="nucleotide sequence ID" value="NZ_JBHSMT010000022.1"/>
</dbReference>
<evidence type="ECO:0000313" key="2">
    <source>
        <dbReference type="EMBL" id="MFC5474702.1"/>
    </source>
</evidence>
<dbReference type="SUPFAM" id="SSF50978">
    <property type="entry name" value="WD40 repeat-like"/>
    <property type="match status" value="1"/>
</dbReference>
<evidence type="ECO:0000259" key="1">
    <source>
        <dbReference type="Pfam" id="PF04865"/>
    </source>
</evidence>
<protein>
    <submittedName>
        <fullName evidence="2">Baseplate J/gp47 family protein</fullName>
    </submittedName>
</protein>
<comment type="caution">
    <text evidence="2">The sequence shown here is derived from an EMBL/GenBank/DDBJ whole genome shotgun (WGS) entry which is preliminary data.</text>
</comment>
<dbReference type="Proteomes" id="UP001596045">
    <property type="component" value="Unassembled WGS sequence"/>
</dbReference>
<accession>A0ABW0MCA5</accession>